<dbReference type="InterPro" id="IPR000792">
    <property type="entry name" value="Tscrpt_reg_LuxR_C"/>
</dbReference>
<feature type="domain" description="HTH luxR-type" evidence="4">
    <location>
        <begin position="168"/>
        <end position="233"/>
    </location>
</feature>
<dbReference type="Gene3D" id="1.10.10.10">
    <property type="entry name" value="Winged helix-like DNA-binding domain superfamily/Winged helix DNA-binding domain"/>
    <property type="match status" value="1"/>
</dbReference>
<dbReference type="SUPFAM" id="SSF52172">
    <property type="entry name" value="CheY-like"/>
    <property type="match status" value="1"/>
</dbReference>
<dbReference type="PROSITE" id="PS50043">
    <property type="entry name" value="HTH_LUXR_2"/>
    <property type="match status" value="1"/>
</dbReference>
<dbReference type="SMART" id="SM00421">
    <property type="entry name" value="HTH_LUXR"/>
    <property type="match status" value="1"/>
</dbReference>
<sequence length="236" mass="24258">MTAGGGVGVPHGGTGGYGAAPVGTLPERAYRPVGALPVPARPGPRRYGARSMVVCARDAPEVRGVLARAHWPGTVYTAASGGEALAGLGECPADLVLVDCATVRPSCALFVRQVLDRSPRTTVVVVGADSPYVAAGALAAGARAVICTGLHGAELAAALAHGLRAPHATSLTRVLTGREMQVLRFMSHGLTNAEIGRELYITEDTVKTHARRLYGKLGVRDRAHAVATAFRAGLVS</sequence>
<dbReference type="SUPFAM" id="SSF46894">
    <property type="entry name" value="C-terminal effector domain of the bipartite response regulators"/>
    <property type="match status" value="1"/>
</dbReference>
<comment type="caution">
    <text evidence="5">The sequence shown here is derived from an EMBL/GenBank/DDBJ whole genome shotgun (WGS) entry which is preliminary data.</text>
</comment>
<dbReference type="PROSITE" id="PS00622">
    <property type="entry name" value="HTH_LUXR_1"/>
    <property type="match status" value="1"/>
</dbReference>
<evidence type="ECO:0000256" key="3">
    <source>
        <dbReference type="ARBA" id="ARBA00023163"/>
    </source>
</evidence>
<evidence type="ECO:0000259" key="4">
    <source>
        <dbReference type="PROSITE" id="PS50043"/>
    </source>
</evidence>
<dbReference type="Gene3D" id="3.40.50.2300">
    <property type="match status" value="1"/>
</dbReference>
<dbReference type="PANTHER" id="PTHR44688:SF16">
    <property type="entry name" value="DNA-BINDING TRANSCRIPTIONAL ACTIVATOR DEVR_DOSR"/>
    <property type="match status" value="1"/>
</dbReference>
<dbReference type="PRINTS" id="PR00038">
    <property type="entry name" value="HTHLUXR"/>
</dbReference>
<evidence type="ECO:0000256" key="2">
    <source>
        <dbReference type="ARBA" id="ARBA00023125"/>
    </source>
</evidence>
<gene>
    <name evidence="5" type="ORF">Aru02nite_69650</name>
</gene>
<dbReference type="Proteomes" id="UP000612808">
    <property type="component" value="Unassembled WGS sequence"/>
</dbReference>
<keyword evidence="3" id="KW-0804">Transcription</keyword>
<dbReference type="InterPro" id="IPR016032">
    <property type="entry name" value="Sig_transdc_resp-reg_C-effctor"/>
</dbReference>
<proteinExistence type="predicted"/>
<dbReference type="PANTHER" id="PTHR44688">
    <property type="entry name" value="DNA-BINDING TRANSCRIPTIONAL ACTIVATOR DEVR_DOSR"/>
    <property type="match status" value="1"/>
</dbReference>
<keyword evidence="2" id="KW-0238">DNA-binding</keyword>
<organism evidence="5 6">
    <name type="scientific">Actinocatenispora rupis</name>
    <dbReference type="NCBI Taxonomy" id="519421"/>
    <lineage>
        <taxon>Bacteria</taxon>
        <taxon>Bacillati</taxon>
        <taxon>Actinomycetota</taxon>
        <taxon>Actinomycetes</taxon>
        <taxon>Micromonosporales</taxon>
        <taxon>Micromonosporaceae</taxon>
        <taxon>Actinocatenispora</taxon>
    </lineage>
</organism>
<evidence type="ECO:0000313" key="6">
    <source>
        <dbReference type="Proteomes" id="UP000612808"/>
    </source>
</evidence>
<dbReference type="GO" id="GO:0003677">
    <property type="term" value="F:DNA binding"/>
    <property type="evidence" value="ECO:0007669"/>
    <property type="project" value="UniProtKB-KW"/>
</dbReference>
<accession>A0A8J3J597</accession>
<name>A0A8J3J597_9ACTN</name>
<dbReference type="InterPro" id="IPR011006">
    <property type="entry name" value="CheY-like_superfamily"/>
</dbReference>
<dbReference type="RefSeq" id="WP_239077142.1">
    <property type="nucleotide sequence ID" value="NZ_BOMB01000051.1"/>
</dbReference>
<keyword evidence="1" id="KW-0805">Transcription regulation</keyword>
<dbReference type="GO" id="GO:0006355">
    <property type="term" value="P:regulation of DNA-templated transcription"/>
    <property type="evidence" value="ECO:0007669"/>
    <property type="project" value="InterPro"/>
</dbReference>
<dbReference type="EMBL" id="BOMB01000051">
    <property type="protein sequence ID" value="GID16076.1"/>
    <property type="molecule type" value="Genomic_DNA"/>
</dbReference>
<evidence type="ECO:0000256" key="1">
    <source>
        <dbReference type="ARBA" id="ARBA00023015"/>
    </source>
</evidence>
<dbReference type="CDD" id="cd06170">
    <property type="entry name" value="LuxR_C_like"/>
    <property type="match status" value="1"/>
</dbReference>
<protein>
    <recommendedName>
        <fullName evidence="4">HTH luxR-type domain-containing protein</fullName>
    </recommendedName>
</protein>
<dbReference type="AlphaFoldDB" id="A0A8J3J597"/>
<reference evidence="5" key="1">
    <citation type="submission" date="2021-01" db="EMBL/GenBank/DDBJ databases">
        <title>Whole genome shotgun sequence of Actinocatenispora rupis NBRC 107355.</title>
        <authorList>
            <person name="Komaki H."/>
            <person name="Tamura T."/>
        </authorList>
    </citation>
    <scope>NUCLEOTIDE SEQUENCE</scope>
    <source>
        <strain evidence="5">NBRC 107355</strain>
    </source>
</reference>
<dbReference type="Pfam" id="PF00196">
    <property type="entry name" value="GerE"/>
    <property type="match status" value="1"/>
</dbReference>
<keyword evidence="6" id="KW-1185">Reference proteome</keyword>
<evidence type="ECO:0000313" key="5">
    <source>
        <dbReference type="EMBL" id="GID16076.1"/>
    </source>
</evidence>
<dbReference type="InterPro" id="IPR036388">
    <property type="entry name" value="WH-like_DNA-bd_sf"/>
</dbReference>